<evidence type="ECO:0000256" key="5">
    <source>
        <dbReference type="ARBA" id="ARBA00015519"/>
    </source>
</evidence>
<dbReference type="GO" id="GO:0005737">
    <property type="term" value="C:cytoplasm"/>
    <property type="evidence" value="ECO:0007669"/>
    <property type="project" value="UniProtKB-SubCell"/>
</dbReference>
<keyword evidence="13" id="KW-0472">Membrane</keyword>
<evidence type="ECO:0000256" key="1">
    <source>
        <dbReference type="ARBA" id="ARBA00001968"/>
    </source>
</evidence>
<dbReference type="GO" id="GO:0046872">
    <property type="term" value="F:metal ion binding"/>
    <property type="evidence" value="ECO:0007669"/>
    <property type="project" value="UniProtKB-KW"/>
</dbReference>
<comment type="similarity">
    <text evidence="4">Belongs to the HARBI1 family.</text>
</comment>
<evidence type="ECO:0000256" key="2">
    <source>
        <dbReference type="ARBA" id="ARBA00004123"/>
    </source>
</evidence>
<sequence length="372" mass="42948">MNNIHNIIEFIDDVNNIGGRRPQVYKDRPNLYEILTDEEFKYRFRLSKSCVDYLLSLLEGKLKTSTDRNMTMSPMNKVLITLRFYALGTMLISVADMFGVSISCASKTIRDVSYVIAELSSIFIQIPVHNIKDTKMKMYEIARFPLVFGAIDCTHVRIQSPGGHDSEMFRNRKGYFSLNVQALVNSELQFMDIVARWPGSAHDSHIFRNSRLFARLESGEFQKMAILGDSGYALKPYLLTPISNPVGRIQMLYNESQIRTRNVVERSFGVWKRRFPVLSLGLRLQLKTVQAIIVATAVLHNICREMKEDLPNDNFELTEQHNETEDIIEVEYNDDGRDQDSTMRDMLLNNYFASYRLITDLKLVQINTNNEI</sequence>
<evidence type="ECO:0000256" key="6">
    <source>
        <dbReference type="ARBA" id="ARBA00022490"/>
    </source>
</evidence>
<comment type="function">
    <text evidence="12">Transposase-derived protein that may have nuclease activity. Does not have transposase activity.</text>
</comment>
<keyword evidence="6" id="KW-0963">Cytoplasm</keyword>
<keyword evidence="10" id="KW-0539">Nucleus</keyword>
<comment type="subcellular location">
    <subcellularLocation>
        <location evidence="3">Cytoplasm</location>
    </subcellularLocation>
    <subcellularLocation>
        <location evidence="2">Nucleus</location>
    </subcellularLocation>
</comment>
<reference evidence="15 16" key="1">
    <citation type="submission" date="2023-01" db="EMBL/GenBank/DDBJ databases">
        <authorList>
            <person name="Whitehead M."/>
        </authorList>
    </citation>
    <scope>NUCLEOTIDE SEQUENCE [LARGE SCALE GENOMIC DNA]</scope>
</reference>
<evidence type="ECO:0000259" key="14">
    <source>
        <dbReference type="Pfam" id="PF13359"/>
    </source>
</evidence>
<dbReference type="InterPro" id="IPR026103">
    <property type="entry name" value="HARBI1_animal"/>
</dbReference>
<dbReference type="PANTHER" id="PTHR22930:SF289">
    <property type="entry name" value="DDE TNP4 DOMAIN-CONTAINING PROTEIN-RELATED"/>
    <property type="match status" value="1"/>
</dbReference>
<dbReference type="InterPro" id="IPR045249">
    <property type="entry name" value="HARBI1-like"/>
</dbReference>
<evidence type="ECO:0000313" key="15">
    <source>
        <dbReference type="EMBL" id="CAI6344892.1"/>
    </source>
</evidence>
<keyword evidence="7" id="KW-0540">Nuclease</keyword>
<organism evidence="15 16">
    <name type="scientific">Macrosiphum euphorbiae</name>
    <name type="common">potato aphid</name>
    <dbReference type="NCBI Taxonomy" id="13131"/>
    <lineage>
        <taxon>Eukaryota</taxon>
        <taxon>Metazoa</taxon>
        <taxon>Ecdysozoa</taxon>
        <taxon>Arthropoda</taxon>
        <taxon>Hexapoda</taxon>
        <taxon>Insecta</taxon>
        <taxon>Pterygota</taxon>
        <taxon>Neoptera</taxon>
        <taxon>Paraneoptera</taxon>
        <taxon>Hemiptera</taxon>
        <taxon>Sternorrhyncha</taxon>
        <taxon>Aphidomorpha</taxon>
        <taxon>Aphidoidea</taxon>
        <taxon>Aphididae</taxon>
        <taxon>Macrosiphini</taxon>
        <taxon>Macrosiphum</taxon>
    </lineage>
</organism>
<evidence type="ECO:0000256" key="3">
    <source>
        <dbReference type="ARBA" id="ARBA00004496"/>
    </source>
</evidence>
<name>A0AAV0VKR1_9HEMI</name>
<dbReference type="InterPro" id="IPR027806">
    <property type="entry name" value="HARBI1_dom"/>
</dbReference>
<keyword evidence="8" id="KW-0479">Metal-binding</keyword>
<dbReference type="GO" id="GO:0005634">
    <property type="term" value="C:nucleus"/>
    <property type="evidence" value="ECO:0007669"/>
    <property type="project" value="UniProtKB-SubCell"/>
</dbReference>
<feature type="transmembrane region" description="Helical" evidence="13">
    <location>
        <begin position="78"/>
        <end position="100"/>
    </location>
</feature>
<comment type="cofactor">
    <cofactor evidence="1">
        <name>a divalent metal cation</name>
        <dbReference type="ChEBI" id="CHEBI:60240"/>
    </cofactor>
</comment>
<dbReference type="Pfam" id="PF13359">
    <property type="entry name" value="DDE_Tnp_4"/>
    <property type="match status" value="1"/>
</dbReference>
<keyword evidence="13" id="KW-0812">Transmembrane</keyword>
<gene>
    <name evidence="15" type="ORF">MEUPH1_LOCUS1967</name>
</gene>
<dbReference type="Proteomes" id="UP001160148">
    <property type="component" value="Unassembled WGS sequence"/>
</dbReference>
<dbReference type="PRINTS" id="PR02086">
    <property type="entry name" value="PUTNUCHARBI1"/>
</dbReference>
<evidence type="ECO:0000256" key="9">
    <source>
        <dbReference type="ARBA" id="ARBA00022801"/>
    </source>
</evidence>
<evidence type="ECO:0000256" key="4">
    <source>
        <dbReference type="ARBA" id="ARBA00006958"/>
    </source>
</evidence>
<accession>A0AAV0VKR1</accession>
<feature type="domain" description="DDE Tnp4" evidence="14">
    <location>
        <begin position="151"/>
        <end position="301"/>
    </location>
</feature>
<evidence type="ECO:0000256" key="12">
    <source>
        <dbReference type="ARBA" id="ARBA00045850"/>
    </source>
</evidence>
<evidence type="ECO:0000256" key="7">
    <source>
        <dbReference type="ARBA" id="ARBA00022722"/>
    </source>
</evidence>
<keyword evidence="16" id="KW-1185">Reference proteome</keyword>
<protein>
    <recommendedName>
        <fullName evidence="5">Putative nuclease HARBI1</fullName>
    </recommendedName>
    <alternativeName>
        <fullName evidence="11">Harbinger transposase-derived nuclease</fullName>
    </alternativeName>
</protein>
<proteinExistence type="inferred from homology"/>
<evidence type="ECO:0000313" key="16">
    <source>
        <dbReference type="Proteomes" id="UP001160148"/>
    </source>
</evidence>
<keyword evidence="13" id="KW-1133">Transmembrane helix</keyword>
<comment type="caution">
    <text evidence="15">The sequence shown here is derived from an EMBL/GenBank/DDBJ whole genome shotgun (WGS) entry which is preliminary data.</text>
</comment>
<dbReference type="PANTHER" id="PTHR22930">
    <property type="match status" value="1"/>
</dbReference>
<dbReference type="EMBL" id="CARXXK010000001">
    <property type="protein sequence ID" value="CAI6344892.1"/>
    <property type="molecule type" value="Genomic_DNA"/>
</dbReference>
<evidence type="ECO:0000256" key="8">
    <source>
        <dbReference type="ARBA" id="ARBA00022723"/>
    </source>
</evidence>
<evidence type="ECO:0000256" key="11">
    <source>
        <dbReference type="ARBA" id="ARBA00030126"/>
    </source>
</evidence>
<keyword evidence="9" id="KW-0378">Hydrolase</keyword>
<dbReference type="GO" id="GO:0004518">
    <property type="term" value="F:nuclease activity"/>
    <property type="evidence" value="ECO:0007669"/>
    <property type="project" value="UniProtKB-KW"/>
</dbReference>
<dbReference type="GO" id="GO:0016787">
    <property type="term" value="F:hydrolase activity"/>
    <property type="evidence" value="ECO:0007669"/>
    <property type="project" value="UniProtKB-KW"/>
</dbReference>
<dbReference type="AlphaFoldDB" id="A0AAV0VKR1"/>
<evidence type="ECO:0000256" key="10">
    <source>
        <dbReference type="ARBA" id="ARBA00023242"/>
    </source>
</evidence>
<evidence type="ECO:0000256" key="13">
    <source>
        <dbReference type="SAM" id="Phobius"/>
    </source>
</evidence>